<dbReference type="GO" id="GO:0000156">
    <property type="term" value="F:phosphorelay response regulator activity"/>
    <property type="evidence" value="ECO:0007669"/>
    <property type="project" value="TreeGrafter"/>
</dbReference>
<protein>
    <recommendedName>
        <fullName evidence="10">Transcriptional regulatory protein</fullName>
    </recommendedName>
</protein>
<dbReference type="AlphaFoldDB" id="A0A1M4XD98"/>
<dbReference type="Gene3D" id="1.10.10.10">
    <property type="entry name" value="Winged helix-like DNA-binding domain superfamily/Winged helix DNA-binding domain"/>
    <property type="match status" value="1"/>
</dbReference>
<keyword evidence="6 10" id="KW-0238">DNA-binding</keyword>
<dbReference type="PANTHER" id="PTHR45526">
    <property type="entry name" value="TRANSCRIPTIONAL REGULATORY PROTEIN DPIA"/>
    <property type="match status" value="1"/>
</dbReference>
<keyword evidence="4 10" id="KW-0902">Two-component regulatory system</keyword>
<dbReference type="InterPro" id="IPR011006">
    <property type="entry name" value="CheY-like_superfamily"/>
</dbReference>
<feature type="domain" description="Response regulatory" evidence="12">
    <location>
        <begin position="3"/>
        <end position="119"/>
    </location>
</feature>
<evidence type="ECO:0000313" key="14">
    <source>
        <dbReference type="Proteomes" id="UP000184035"/>
    </source>
</evidence>
<evidence type="ECO:0000256" key="5">
    <source>
        <dbReference type="ARBA" id="ARBA00023015"/>
    </source>
</evidence>
<evidence type="ECO:0000313" key="13">
    <source>
        <dbReference type="EMBL" id="SHE91212.1"/>
    </source>
</evidence>
<evidence type="ECO:0000256" key="9">
    <source>
        <dbReference type="ARBA" id="ARBA00024867"/>
    </source>
</evidence>
<dbReference type="InterPro" id="IPR001789">
    <property type="entry name" value="Sig_transdc_resp-reg_receiver"/>
</dbReference>
<comment type="function">
    <text evidence="9">May play the central regulatory role in sporulation. It may be an element of the effector pathway responsible for the activation of sporulation genes in response to nutritional stress. Spo0A may act in concert with spo0H (a sigma factor) to control the expression of some genes that are critical to the sporulation process.</text>
</comment>
<dbReference type="InterPro" id="IPR051271">
    <property type="entry name" value="2C-system_Tx_regulators"/>
</dbReference>
<dbReference type="SMART" id="SM00448">
    <property type="entry name" value="REC"/>
    <property type="match status" value="1"/>
</dbReference>
<keyword evidence="8 10" id="KW-0804">Transcription</keyword>
<dbReference type="Gene3D" id="3.40.50.2300">
    <property type="match status" value="1"/>
</dbReference>
<dbReference type="GO" id="GO:0003700">
    <property type="term" value="F:DNA-binding transcription factor activity"/>
    <property type="evidence" value="ECO:0007669"/>
    <property type="project" value="InterPro"/>
</dbReference>
<dbReference type="InterPro" id="IPR024187">
    <property type="entry name" value="Sig_transdc_resp-reg_cit/mal"/>
</dbReference>
<proteinExistence type="predicted"/>
<dbReference type="RefSeq" id="WP_072896532.1">
    <property type="nucleotide sequence ID" value="NZ_FQVM01000017.1"/>
</dbReference>
<dbReference type="EMBL" id="FQVM01000017">
    <property type="protein sequence ID" value="SHE91212.1"/>
    <property type="molecule type" value="Genomic_DNA"/>
</dbReference>
<dbReference type="InterPro" id="IPR036388">
    <property type="entry name" value="WH-like_DNA-bd_sf"/>
</dbReference>
<feature type="modified residue" description="4-aspartylphosphate" evidence="11">
    <location>
        <position position="54"/>
    </location>
</feature>
<keyword evidence="5 10" id="KW-0805">Transcription regulation</keyword>
<evidence type="ECO:0000256" key="8">
    <source>
        <dbReference type="ARBA" id="ARBA00023163"/>
    </source>
</evidence>
<keyword evidence="2 10" id="KW-0963">Cytoplasm</keyword>
<evidence type="ECO:0000256" key="11">
    <source>
        <dbReference type="PROSITE-ProRule" id="PRU00169"/>
    </source>
</evidence>
<evidence type="ECO:0000256" key="6">
    <source>
        <dbReference type="ARBA" id="ARBA00023125"/>
    </source>
</evidence>
<evidence type="ECO:0000259" key="12">
    <source>
        <dbReference type="PROSITE" id="PS50110"/>
    </source>
</evidence>
<evidence type="ECO:0000256" key="4">
    <source>
        <dbReference type="ARBA" id="ARBA00023012"/>
    </source>
</evidence>
<dbReference type="CDD" id="cd19925">
    <property type="entry name" value="REC_citrate_TCS"/>
    <property type="match status" value="1"/>
</dbReference>
<sequence>MKNVLIVEDDPMVALINRKYVELIEGFKVLATVDTEKKIISLLDKEKIDLILLDVYLPKESGIEILKNLRDKGYLVDIIMITAANKVEEIKKAFAYGVIDYLIKPFEFDRFKEAIDKYLVKNSILTKEKKLDQKELDIISRKNKKEEFIEIPKGLSEKTLRKVISLIETDKLRQWTIREIAADLGISNVSIKKYMDYLEKIKKVNVTSQYGNVGRPEYKYTVNINY</sequence>
<keyword evidence="7 10" id="KW-0010">Activator</keyword>
<dbReference type="STRING" id="1533.SAMN05443638_11734"/>
<evidence type="ECO:0000256" key="3">
    <source>
        <dbReference type="ARBA" id="ARBA00022553"/>
    </source>
</evidence>
<gene>
    <name evidence="13" type="ORF">SAMN05443638_11734</name>
</gene>
<dbReference type="PROSITE" id="PS50110">
    <property type="entry name" value="RESPONSE_REGULATORY"/>
    <property type="match status" value="1"/>
</dbReference>
<evidence type="ECO:0000256" key="1">
    <source>
        <dbReference type="ARBA" id="ARBA00004496"/>
    </source>
</evidence>
<dbReference type="PIRSF" id="PIRSF006171">
    <property type="entry name" value="RR_citrat_malat"/>
    <property type="match status" value="1"/>
</dbReference>
<accession>A0A1M4XD98</accession>
<keyword evidence="14" id="KW-1185">Reference proteome</keyword>
<comment type="subcellular location">
    <subcellularLocation>
        <location evidence="1 10">Cytoplasm</location>
    </subcellularLocation>
</comment>
<dbReference type="SUPFAM" id="SSF52172">
    <property type="entry name" value="CheY-like"/>
    <property type="match status" value="1"/>
</dbReference>
<name>A0A1M4XD98_9CLOT</name>
<evidence type="ECO:0000256" key="2">
    <source>
        <dbReference type="ARBA" id="ARBA00022490"/>
    </source>
</evidence>
<evidence type="ECO:0000256" key="10">
    <source>
        <dbReference type="PIRNR" id="PIRNR006171"/>
    </source>
</evidence>
<dbReference type="PANTHER" id="PTHR45526:SF1">
    <property type="entry name" value="TRANSCRIPTIONAL REGULATORY PROTEIN DCUR-RELATED"/>
    <property type="match status" value="1"/>
</dbReference>
<dbReference type="Proteomes" id="UP000184035">
    <property type="component" value="Unassembled WGS sequence"/>
</dbReference>
<dbReference type="GO" id="GO:0005737">
    <property type="term" value="C:cytoplasm"/>
    <property type="evidence" value="ECO:0007669"/>
    <property type="project" value="UniProtKB-SubCell"/>
</dbReference>
<keyword evidence="3 11" id="KW-0597">Phosphoprotein</keyword>
<organism evidence="13 14">
    <name type="scientific">Clostridium fallax</name>
    <dbReference type="NCBI Taxonomy" id="1533"/>
    <lineage>
        <taxon>Bacteria</taxon>
        <taxon>Bacillati</taxon>
        <taxon>Bacillota</taxon>
        <taxon>Clostridia</taxon>
        <taxon>Eubacteriales</taxon>
        <taxon>Clostridiaceae</taxon>
        <taxon>Clostridium</taxon>
    </lineage>
</organism>
<reference evidence="13 14" key="1">
    <citation type="submission" date="2016-11" db="EMBL/GenBank/DDBJ databases">
        <authorList>
            <person name="Jaros S."/>
            <person name="Januszkiewicz K."/>
            <person name="Wedrychowicz H."/>
        </authorList>
    </citation>
    <scope>NUCLEOTIDE SEQUENCE [LARGE SCALE GENOMIC DNA]</scope>
    <source>
        <strain evidence="13 14">DSM 2631</strain>
    </source>
</reference>
<evidence type="ECO:0000256" key="7">
    <source>
        <dbReference type="ARBA" id="ARBA00023159"/>
    </source>
</evidence>
<dbReference type="Pfam" id="PF00072">
    <property type="entry name" value="Response_reg"/>
    <property type="match status" value="1"/>
</dbReference>
<dbReference type="GO" id="GO:0003677">
    <property type="term" value="F:DNA binding"/>
    <property type="evidence" value="ECO:0007669"/>
    <property type="project" value="UniProtKB-KW"/>
</dbReference>